<reference evidence="13 14" key="1">
    <citation type="submission" date="2020-04" db="EMBL/GenBank/DDBJ databases">
        <title>Plant Genome Project.</title>
        <authorList>
            <person name="Zhang R.-G."/>
        </authorList>
    </citation>
    <scope>NUCLEOTIDE SEQUENCE [LARGE SCALE GENOMIC DNA]</scope>
    <source>
        <strain evidence="13">YNK0</strain>
        <tissue evidence="13">Leaf</tissue>
    </source>
</reference>
<keyword evidence="4 11" id="KW-0812">Transmembrane</keyword>
<dbReference type="GO" id="GO:0005886">
    <property type="term" value="C:plasma membrane"/>
    <property type="evidence" value="ECO:0007669"/>
    <property type="project" value="TreeGrafter"/>
</dbReference>
<dbReference type="EMBL" id="JABCRI010000022">
    <property type="protein sequence ID" value="KAF8379246.1"/>
    <property type="molecule type" value="Genomic_DNA"/>
</dbReference>
<evidence type="ECO:0000256" key="10">
    <source>
        <dbReference type="ARBA" id="ARBA00023136"/>
    </source>
</evidence>
<dbReference type="GO" id="GO:0061630">
    <property type="term" value="F:ubiquitin protein ligase activity"/>
    <property type="evidence" value="ECO:0007669"/>
    <property type="project" value="TreeGrafter"/>
</dbReference>
<accession>A0A834YFU4</accession>
<dbReference type="GO" id="GO:0034052">
    <property type="term" value="P:positive regulation of plant-type hypersensitive response"/>
    <property type="evidence" value="ECO:0007669"/>
    <property type="project" value="TreeGrafter"/>
</dbReference>
<comment type="caution">
    <text evidence="13">The sequence shown here is derived from an EMBL/GenBank/DDBJ whole genome shotgun (WGS) entry which is preliminary data.</text>
</comment>
<comment type="pathway">
    <text evidence="2">Protein modification; protein ubiquitination.</text>
</comment>
<comment type="subcellular location">
    <subcellularLocation>
        <location evidence="1">Membrane</location>
    </subcellularLocation>
</comment>
<evidence type="ECO:0000256" key="3">
    <source>
        <dbReference type="ARBA" id="ARBA00022679"/>
    </source>
</evidence>
<organism evidence="13 14">
    <name type="scientific">Tetracentron sinense</name>
    <name type="common">Spur-leaf</name>
    <dbReference type="NCBI Taxonomy" id="13715"/>
    <lineage>
        <taxon>Eukaryota</taxon>
        <taxon>Viridiplantae</taxon>
        <taxon>Streptophyta</taxon>
        <taxon>Embryophyta</taxon>
        <taxon>Tracheophyta</taxon>
        <taxon>Spermatophyta</taxon>
        <taxon>Magnoliopsida</taxon>
        <taxon>Trochodendrales</taxon>
        <taxon>Trochodendraceae</taxon>
        <taxon>Tetracentron</taxon>
    </lineage>
</organism>
<evidence type="ECO:0000256" key="5">
    <source>
        <dbReference type="ARBA" id="ARBA00022723"/>
    </source>
</evidence>
<name>A0A834YFU4_TETSI</name>
<keyword evidence="5" id="KW-0479">Metal-binding</keyword>
<keyword evidence="6" id="KW-0863">Zinc-finger</keyword>
<dbReference type="OrthoDB" id="7759664at2759"/>
<keyword evidence="8" id="KW-0862">Zinc</keyword>
<evidence type="ECO:0000256" key="2">
    <source>
        <dbReference type="ARBA" id="ARBA00004906"/>
    </source>
</evidence>
<feature type="transmembrane region" description="Helical" evidence="11">
    <location>
        <begin position="59"/>
        <end position="89"/>
    </location>
</feature>
<keyword evidence="3" id="KW-0808">Transferase</keyword>
<keyword evidence="10 11" id="KW-0472">Membrane</keyword>
<evidence type="ECO:0000256" key="1">
    <source>
        <dbReference type="ARBA" id="ARBA00004370"/>
    </source>
</evidence>
<sequence>MGLNYLSISAVSSVLSFVGLLQWWTKSSVGKLISDGSIGERVIHLENAGHALEPLLGSYITIALLANFALNIFILLILCLKTIFFVQLYPSETRKVVERLVNYVIYKGTFLPLVVPPTIFQAGMWSTWLTVLCSLKMFQALARDRLERLNASPSATPWTYFRVFSVLLLVFSIDIFCQLGRKYPVRVIGGYAKVSFRSFSFYGSDLKICMEHQNIVKLVELEETIGWLLEDEAILAYVFVYDEMTGNSESLIWSIWNGFGDDWITISVVGILEDD</sequence>
<keyword evidence="14" id="KW-1185">Reference proteome</keyword>
<feature type="transmembrane region" description="Helical" evidence="11">
    <location>
        <begin position="5"/>
        <end position="24"/>
    </location>
</feature>
<protein>
    <recommendedName>
        <fullName evidence="12">E3 ubiquitin-protein ligase synoviolin-like TPR repeats domain-containing protein</fullName>
    </recommendedName>
</protein>
<evidence type="ECO:0000256" key="8">
    <source>
        <dbReference type="ARBA" id="ARBA00022833"/>
    </source>
</evidence>
<evidence type="ECO:0000313" key="14">
    <source>
        <dbReference type="Proteomes" id="UP000655225"/>
    </source>
</evidence>
<dbReference type="GO" id="GO:0006511">
    <property type="term" value="P:ubiquitin-dependent protein catabolic process"/>
    <property type="evidence" value="ECO:0007669"/>
    <property type="project" value="TreeGrafter"/>
</dbReference>
<keyword evidence="9 11" id="KW-1133">Transmembrane helix</keyword>
<feature type="transmembrane region" description="Helical" evidence="11">
    <location>
        <begin position="110"/>
        <end position="138"/>
    </location>
</feature>
<evidence type="ECO:0000256" key="9">
    <source>
        <dbReference type="ARBA" id="ARBA00022989"/>
    </source>
</evidence>
<dbReference type="Proteomes" id="UP000655225">
    <property type="component" value="Unassembled WGS sequence"/>
</dbReference>
<feature type="transmembrane region" description="Helical" evidence="11">
    <location>
        <begin position="158"/>
        <end position="177"/>
    </location>
</feature>
<evidence type="ECO:0000256" key="6">
    <source>
        <dbReference type="ARBA" id="ARBA00022771"/>
    </source>
</evidence>
<dbReference type="PANTHER" id="PTHR15067">
    <property type="entry name" value="E3 UBIQUITIN-PROTEIN LIGASE RNF8"/>
    <property type="match status" value="1"/>
</dbReference>
<proteinExistence type="predicted"/>
<evidence type="ECO:0000256" key="7">
    <source>
        <dbReference type="ARBA" id="ARBA00022786"/>
    </source>
</evidence>
<dbReference type="GO" id="GO:0000151">
    <property type="term" value="C:ubiquitin ligase complex"/>
    <property type="evidence" value="ECO:0007669"/>
    <property type="project" value="TreeGrafter"/>
</dbReference>
<dbReference type="PANTHER" id="PTHR15067:SF4">
    <property type="entry name" value="E3 UBIQUITIN-PROTEIN LIGASE RNF8"/>
    <property type="match status" value="1"/>
</dbReference>
<dbReference type="GO" id="GO:0008270">
    <property type="term" value="F:zinc ion binding"/>
    <property type="evidence" value="ECO:0007669"/>
    <property type="project" value="UniProtKB-KW"/>
</dbReference>
<dbReference type="GO" id="GO:0005829">
    <property type="term" value="C:cytosol"/>
    <property type="evidence" value="ECO:0007669"/>
    <property type="project" value="TreeGrafter"/>
</dbReference>
<dbReference type="Pfam" id="PF25563">
    <property type="entry name" value="TPR_SYVN1_N"/>
    <property type="match status" value="1"/>
</dbReference>
<evidence type="ECO:0000313" key="13">
    <source>
        <dbReference type="EMBL" id="KAF8379246.1"/>
    </source>
</evidence>
<evidence type="ECO:0000256" key="4">
    <source>
        <dbReference type="ARBA" id="ARBA00022692"/>
    </source>
</evidence>
<dbReference type="AlphaFoldDB" id="A0A834YFU4"/>
<evidence type="ECO:0000256" key="11">
    <source>
        <dbReference type="SAM" id="Phobius"/>
    </source>
</evidence>
<gene>
    <name evidence="13" type="ORF">HHK36_028678</name>
</gene>
<dbReference type="InterPro" id="IPR057992">
    <property type="entry name" value="TPR_SYVN1_N"/>
</dbReference>
<dbReference type="GO" id="GO:0016567">
    <property type="term" value="P:protein ubiquitination"/>
    <property type="evidence" value="ECO:0007669"/>
    <property type="project" value="TreeGrafter"/>
</dbReference>
<keyword evidence="7" id="KW-0833">Ubl conjugation pathway</keyword>
<feature type="domain" description="E3 ubiquitin-protein ligase synoviolin-like TPR repeats" evidence="12">
    <location>
        <begin position="58"/>
        <end position="176"/>
    </location>
</feature>
<evidence type="ECO:0000259" key="12">
    <source>
        <dbReference type="Pfam" id="PF25563"/>
    </source>
</evidence>